<dbReference type="AlphaFoldDB" id="A0AAV8QXF6"/>
<comment type="caution">
    <text evidence="2">The sequence shown here is derived from an EMBL/GenBank/DDBJ whole genome shotgun (WGS) entry which is preliminary data.</text>
</comment>
<reference evidence="2 3" key="1">
    <citation type="submission" date="2022-12" db="EMBL/GenBank/DDBJ databases">
        <title>Chromosome-scale assembly of the Ensete ventricosum genome.</title>
        <authorList>
            <person name="Dussert Y."/>
            <person name="Stocks J."/>
            <person name="Wendawek A."/>
            <person name="Woldeyes F."/>
            <person name="Nichols R.A."/>
            <person name="Borrell J.S."/>
        </authorList>
    </citation>
    <scope>NUCLEOTIDE SEQUENCE [LARGE SCALE GENOMIC DNA]</scope>
    <source>
        <strain evidence="3">cv. Maze</strain>
        <tissue evidence="2">Seeds</tissue>
    </source>
</reference>
<proteinExistence type="predicted"/>
<name>A0AAV8QXF6_ENSVE</name>
<organism evidence="2 3">
    <name type="scientific">Ensete ventricosum</name>
    <name type="common">Abyssinian banana</name>
    <name type="synonym">Musa ensete</name>
    <dbReference type="NCBI Taxonomy" id="4639"/>
    <lineage>
        <taxon>Eukaryota</taxon>
        <taxon>Viridiplantae</taxon>
        <taxon>Streptophyta</taxon>
        <taxon>Embryophyta</taxon>
        <taxon>Tracheophyta</taxon>
        <taxon>Spermatophyta</taxon>
        <taxon>Magnoliopsida</taxon>
        <taxon>Liliopsida</taxon>
        <taxon>Zingiberales</taxon>
        <taxon>Musaceae</taxon>
        <taxon>Ensete</taxon>
    </lineage>
</organism>
<dbReference type="Proteomes" id="UP001222027">
    <property type="component" value="Unassembled WGS sequence"/>
</dbReference>
<evidence type="ECO:0000256" key="1">
    <source>
        <dbReference type="SAM" id="MobiDB-lite"/>
    </source>
</evidence>
<accession>A0AAV8QXF6</accession>
<protein>
    <recommendedName>
        <fullName evidence="4">DDE Tnp4 domain-containing protein</fullName>
    </recommendedName>
</protein>
<evidence type="ECO:0008006" key="4">
    <source>
        <dbReference type="Google" id="ProtNLM"/>
    </source>
</evidence>
<keyword evidence="3" id="KW-1185">Reference proteome</keyword>
<gene>
    <name evidence="2" type="ORF">OPV22_024259</name>
</gene>
<feature type="region of interest" description="Disordered" evidence="1">
    <location>
        <begin position="1"/>
        <end position="75"/>
    </location>
</feature>
<evidence type="ECO:0000313" key="3">
    <source>
        <dbReference type="Proteomes" id="UP001222027"/>
    </source>
</evidence>
<feature type="compositionally biased region" description="Basic and acidic residues" evidence="1">
    <location>
        <begin position="1"/>
        <end position="19"/>
    </location>
</feature>
<dbReference type="EMBL" id="JAQQAF010000006">
    <property type="protein sequence ID" value="KAJ8480532.1"/>
    <property type="molecule type" value="Genomic_DNA"/>
</dbReference>
<sequence>MGMDLDRHEHTTTDDETARAPRHQLGYPNEQTPRDGKETGAAEVQDETLMGESSSVDDVSSTKKKSMETGKLGRTSPSKPVFWDACVCAPGSSDLASHLRDSSLHRRLVDNFDGIDTFPFRGHVISVRGHHVHPYLIGDSSFPLLPFLLTPFSPTPVVSVISGDSNATAQVMFDSALAKGRAASGWRLRSRCSKEDGRSCFPDGGCMRDAAQYVSVYQGVRRRRYMWRDSLESPRLASLVDSERSLNYLGESSREALAEDLYGEACLRSKVNNWQPPGTSFVGPIATSCDLIGDPVATHA</sequence>
<evidence type="ECO:0000313" key="2">
    <source>
        <dbReference type="EMBL" id="KAJ8480532.1"/>
    </source>
</evidence>